<name>A0A850HHG1_9FIRM</name>
<dbReference type="Pfam" id="PF12892">
    <property type="entry name" value="FctA"/>
    <property type="match status" value="1"/>
</dbReference>
<evidence type="ECO:0000313" key="6">
    <source>
        <dbReference type="Proteomes" id="UP000528555"/>
    </source>
</evidence>
<evidence type="ECO:0000259" key="3">
    <source>
        <dbReference type="Pfam" id="PF12892"/>
    </source>
</evidence>
<keyword evidence="1" id="KW-0812">Transmembrane</keyword>
<feature type="signal peptide" evidence="2">
    <location>
        <begin position="1"/>
        <end position="27"/>
    </location>
</feature>
<keyword evidence="2" id="KW-0732">Signal</keyword>
<gene>
    <name evidence="5" type="ORF">G5A66_08060</name>
    <name evidence="4" type="ORF">G5A75_08080</name>
</gene>
<dbReference type="InterPro" id="IPR022464">
    <property type="entry name" value="Strep_pil_isopept_link"/>
</dbReference>
<proteinExistence type="predicted"/>
<dbReference type="EMBL" id="JAAITX010000004">
    <property type="protein sequence ID" value="NVH58598.1"/>
    <property type="molecule type" value="Genomic_DNA"/>
</dbReference>
<feature type="domain" description="Streptococcal pilin isopeptide linkage" evidence="3">
    <location>
        <begin position="39"/>
        <end position="157"/>
    </location>
</feature>
<organism evidence="5 6">
    <name type="scientific">Dorea phocaeensis</name>
    <dbReference type="NCBI Taxonomy" id="2040291"/>
    <lineage>
        <taxon>Bacteria</taxon>
        <taxon>Bacillati</taxon>
        <taxon>Bacillota</taxon>
        <taxon>Clostridia</taxon>
        <taxon>Lachnospirales</taxon>
        <taxon>Lachnospiraceae</taxon>
        <taxon>Dorea</taxon>
    </lineage>
</organism>
<dbReference type="Proteomes" id="UP000701680">
    <property type="component" value="Unassembled WGS sequence"/>
</dbReference>
<feature type="transmembrane region" description="Helical" evidence="1">
    <location>
        <begin position="175"/>
        <end position="196"/>
    </location>
</feature>
<evidence type="ECO:0000313" key="7">
    <source>
        <dbReference type="Proteomes" id="UP000701680"/>
    </source>
</evidence>
<keyword evidence="1" id="KW-1133">Transmembrane helix</keyword>
<reference evidence="5" key="2">
    <citation type="submission" date="2020-02" db="EMBL/GenBank/DDBJ databases">
        <authorList>
            <person name="Littmann E."/>
            <person name="Sorbara M."/>
        </authorList>
    </citation>
    <scope>NUCLEOTIDE SEQUENCE</scope>
    <source>
        <strain evidence="5">MSK.17.11</strain>
        <strain evidence="4">MSK.17.38</strain>
    </source>
</reference>
<dbReference type="NCBIfam" id="TIGR03786">
    <property type="entry name" value="strep_pil_rpt"/>
    <property type="match status" value="1"/>
</dbReference>
<keyword evidence="6" id="KW-1185">Reference proteome</keyword>
<evidence type="ECO:0000313" key="5">
    <source>
        <dbReference type="EMBL" id="NVH58598.1"/>
    </source>
</evidence>
<reference evidence="6 7" key="1">
    <citation type="journal article" date="2020" name="Cell Host Microbe">
        <title>Functional and Genomic Variation between Human-Derived Isolates of Lachnospiraceae Reveals Inter- and Intra-Species Diversity.</title>
        <authorList>
            <person name="Sorbara M.T."/>
            <person name="Littmann E.R."/>
            <person name="Fontana E."/>
            <person name="Moody T.U."/>
            <person name="Kohout C.E."/>
            <person name="Gjonbalaj M."/>
            <person name="Eaton V."/>
            <person name="Seok R."/>
            <person name="Leiner I.M."/>
            <person name="Pamer E.G."/>
        </authorList>
    </citation>
    <scope>NUCLEOTIDE SEQUENCE [LARGE SCALE GENOMIC DNA]</scope>
    <source>
        <strain evidence="5 6">MSK.17.11</strain>
        <strain evidence="4 7">MSK.17.38</strain>
    </source>
</reference>
<evidence type="ECO:0000313" key="4">
    <source>
        <dbReference type="EMBL" id="NSK14824.1"/>
    </source>
</evidence>
<accession>A0A850HHG1</accession>
<protein>
    <recommendedName>
        <fullName evidence="3">Streptococcal pilin isopeptide linkage domain-containing protein</fullName>
    </recommendedName>
</protein>
<evidence type="ECO:0000256" key="1">
    <source>
        <dbReference type="SAM" id="Phobius"/>
    </source>
</evidence>
<comment type="caution">
    <text evidence="5">The sequence shown here is derived from an EMBL/GenBank/DDBJ whole genome shotgun (WGS) entry which is preliminary data.</text>
</comment>
<dbReference type="AlphaFoldDB" id="A0A850HHG1"/>
<dbReference type="RefSeq" id="WP_173814756.1">
    <property type="nucleotide sequence ID" value="NZ_JAAITX010000004.1"/>
</dbReference>
<dbReference type="Gene3D" id="2.60.40.3050">
    <property type="match status" value="1"/>
</dbReference>
<dbReference type="EMBL" id="JAAIUO010000004">
    <property type="protein sequence ID" value="NSK14824.1"/>
    <property type="molecule type" value="Genomic_DNA"/>
</dbReference>
<dbReference type="Proteomes" id="UP000528555">
    <property type="component" value="Unassembled WGS sequence"/>
</dbReference>
<keyword evidence="1" id="KW-0472">Membrane</keyword>
<evidence type="ECO:0000256" key="2">
    <source>
        <dbReference type="SAM" id="SignalP"/>
    </source>
</evidence>
<sequence length="207" mass="23742">MKKLNKTLFSILLMLLLFSKDTLQTFAMETSFQLPVETVLEGDRPLRQETFVIQMQALTNDAPMPEQTENQKVTIEIQGQGKKAFPPITFKQPGVYKYEVRQQPGNQEYYTYDTCVYNVTVYCTADSAQGLETTVVALEQGKEEVKKDAVRFVNRYELPKVPTEQNTLVKTGDKALLSTLLWILLASGFMILFLVVKKQRDKRKIEE</sequence>
<dbReference type="InterPro" id="IPR038174">
    <property type="entry name" value="Strep_pil_link_sf"/>
</dbReference>
<feature type="chain" id="PRO_5032662443" description="Streptococcal pilin isopeptide linkage domain-containing protein" evidence="2">
    <location>
        <begin position="28"/>
        <end position="207"/>
    </location>
</feature>